<evidence type="ECO:0000313" key="6">
    <source>
        <dbReference type="Proteomes" id="UP001597227"/>
    </source>
</evidence>
<dbReference type="EMBL" id="JBHUEK010000008">
    <property type="protein sequence ID" value="MFD1778285.1"/>
    <property type="molecule type" value="Genomic_DNA"/>
</dbReference>
<evidence type="ECO:0000256" key="2">
    <source>
        <dbReference type="HAMAP-Rule" id="MF_01875"/>
    </source>
</evidence>
<dbReference type="InterPro" id="IPR016194">
    <property type="entry name" value="SPOC-like_C_dom_sf"/>
</dbReference>
<keyword evidence="1 2" id="KW-0238">DNA-binding</keyword>
<sequence length="310" mass="34782">MHTMWKGSISFGLVNIPIKLFSATEDKDIKLRNLHKECNTPIQYEKTCPNCEKDIGNDDIVKGYEYVKGKFVILNDEELKELKDEHEDKSVEIIDFVKLEEIDPIYFSRSYFMGPGENGSKAYALLREALQKSGKIGIAEITIRSKQQMAIIRVYKNSLVMETIHYPDEVRNVGEVPGVPENVDLNEKELDTAIMLIDQLTTEFNPEKYKDEYRTALMELIESKINNNEGTTSKEAPRTNVVDLMSALQASIERTKSKETAAPKKAAAPKGTAKATGTTKAKTKPEAPTGTDKTTSVKPKTRTTRKKVGT</sequence>
<protein>
    <recommendedName>
        <fullName evidence="2">Non-homologous end joining protein Ku</fullName>
    </recommendedName>
</protein>
<dbReference type="Gene3D" id="2.40.290.10">
    <property type="match status" value="1"/>
</dbReference>
<dbReference type="SMART" id="SM00559">
    <property type="entry name" value="Ku78"/>
    <property type="match status" value="1"/>
</dbReference>
<evidence type="ECO:0000256" key="3">
    <source>
        <dbReference type="SAM" id="MobiDB-lite"/>
    </source>
</evidence>
<feature type="domain" description="Ku" evidence="4">
    <location>
        <begin position="52"/>
        <end position="181"/>
    </location>
</feature>
<dbReference type="Pfam" id="PF02735">
    <property type="entry name" value="Ku"/>
    <property type="match status" value="1"/>
</dbReference>
<comment type="caution">
    <text evidence="5">The sequence shown here is derived from an EMBL/GenBank/DDBJ whole genome shotgun (WGS) entry which is preliminary data.</text>
</comment>
<keyword evidence="6" id="KW-1185">Reference proteome</keyword>
<evidence type="ECO:0000256" key="1">
    <source>
        <dbReference type="ARBA" id="ARBA00023125"/>
    </source>
</evidence>
<evidence type="ECO:0000259" key="4">
    <source>
        <dbReference type="SMART" id="SM00559"/>
    </source>
</evidence>
<dbReference type="HAMAP" id="MF_01875">
    <property type="entry name" value="Prokaryotic_Ku"/>
    <property type="match status" value="1"/>
</dbReference>
<keyword evidence="2" id="KW-0234">DNA repair</keyword>
<dbReference type="InterPro" id="IPR006164">
    <property type="entry name" value="DNA_bd_Ku70/Ku80"/>
</dbReference>
<dbReference type="SUPFAM" id="SSF100939">
    <property type="entry name" value="SPOC domain-like"/>
    <property type="match status" value="1"/>
</dbReference>
<dbReference type="Proteomes" id="UP001597227">
    <property type="component" value="Unassembled WGS sequence"/>
</dbReference>
<name>A0ABW4MMN5_9BACI</name>
<comment type="similarity">
    <text evidence="2">Belongs to the prokaryotic Ku family.</text>
</comment>
<dbReference type="InterPro" id="IPR009187">
    <property type="entry name" value="Prok_Ku"/>
</dbReference>
<dbReference type="PIRSF" id="PIRSF006493">
    <property type="entry name" value="Prok_Ku"/>
    <property type="match status" value="1"/>
</dbReference>
<reference evidence="6" key="1">
    <citation type="journal article" date="2019" name="Int. J. Syst. Evol. Microbiol.">
        <title>The Global Catalogue of Microorganisms (GCM) 10K type strain sequencing project: providing services to taxonomists for standard genome sequencing and annotation.</title>
        <authorList>
            <consortium name="The Broad Institute Genomics Platform"/>
            <consortium name="The Broad Institute Genome Sequencing Center for Infectious Disease"/>
            <person name="Wu L."/>
            <person name="Ma J."/>
        </authorList>
    </citation>
    <scope>NUCLEOTIDE SEQUENCE [LARGE SCALE GENOMIC DNA]</scope>
    <source>
        <strain evidence="6">CCUG 15531</strain>
    </source>
</reference>
<comment type="function">
    <text evidence="2">With LigD forms a non-homologous end joining (NHEJ) DNA repair enzyme, which repairs dsDNA breaks with reduced fidelity. Binds linear dsDNA with 5'- and 3'- overhangs but not closed circular dsDNA nor ssDNA. Recruits and stimulates the ligase activity of LigD.</text>
</comment>
<accession>A0ABW4MMN5</accession>
<evidence type="ECO:0000313" key="5">
    <source>
        <dbReference type="EMBL" id="MFD1778285.1"/>
    </source>
</evidence>
<keyword evidence="2" id="KW-0233">DNA recombination</keyword>
<organism evidence="5 6">
    <name type="scientific">Fredinandcohnia salidurans</name>
    <dbReference type="NCBI Taxonomy" id="2595041"/>
    <lineage>
        <taxon>Bacteria</taxon>
        <taxon>Bacillati</taxon>
        <taxon>Bacillota</taxon>
        <taxon>Bacilli</taxon>
        <taxon>Bacillales</taxon>
        <taxon>Bacillaceae</taxon>
        <taxon>Fredinandcohnia</taxon>
    </lineage>
</organism>
<gene>
    <name evidence="2" type="primary">ku</name>
    <name evidence="5" type="ORF">ACFSFW_06365</name>
</gene>
<dbReference type="PANTHER" id="PTHR41251">
    <property type="entry name" value="NON-HOMOLOGOUS END JOINING PROTEIN KU"/>
    <property type="match status" value="1"/>
</dbReference>
<dbReference type="NCBIfam" id="TIGR02772">
    <property type="entry name" value="Ku_bact"/>
    <property type="match status" value="1"/>
</dbReference>
<feature type="compositionally biased region" description="Low complexity" evidence="3">
    <location>
        <begin position="263"/>
        <end position="298"/>
    </location>
</feature>
<dbReference type="CDD" id="cd00789">
    <property type="entry name" value="KU_like"/>
    <property type="match status" value="1"/>
</dbReference>
<keyword evidence="2" id="KW-0227">DNA damage</keyword>
<dbReference type="PANTHER" id="PTHR41251:SF1">
    <property type="entry name" value="NON-HOMOLOGOUS END JOINING PROTEIN KU"/>
    <property type="match status" value="1"/>
</dbReference>
<proteinExistence type="inferred from homology"/>
<comment type="subunit">
    <text evidence="2">Homodimer. Interacts with LigD.</text>
</comment>
<feature type="compositionally biased region" description="Basic residues" evidence="3">
    <location>
        <begin position="299"/>
        <end position="310"/>
    </location>
</feature>
<feature type="region of interest" description="Disordered" evidence="3">
    <location>
        <begin position="254"/>
        <end position="310"/>
    </location>
</feature>
<dbReference type="RefSeq" id="WP_388036246.1">
    <property type="nucleotide sequence ID" value="NZ_JBHUEK010000008.1"/>
</dbReference>